<evidence type="ECO:0000259" key="8">
    <source>
        <dbReference type="Pfam" id="PF09335"/>
    </source>
</evidence>
<comment type="subcellular location">
    <subcellularLocation>
        <location evidence="1 7">Cell membrane</location>
        <topology evidence="1 7">Multi-pass membrane protein</topology>
    </subcellularLocation>
</comment>
<evidence type="ECO:0000256" key="3">
    <source>
        <dbReference type="ARBA" id="ARBA00022475"/>
    </source>
</evidence>
<dbReference type="InterPro" id="IPR032816">
    <property type="entry name" value="VTT_dom"/>
</dbReference>
<comment type="similarity">
    <text evidence="2 7">Belongs to the DedA family.</text>
</comment>
<feature type="transmembrane region" description="Helical" evidence="7">
    <location>
        <begin position="190"/>
        <end position="212"/>
    </location>
</feature>
<evidence type="ECO:0000256" key="4">
    <source>
        <dbReference type="ARBA" id="ARBA00022692"/>
    </source>
</evidence>
<gene>
    <name evidence="9" type="ORF">LCIT_04820</name>
</gene>
<sequence>MFLIDFILHIDAHIASLVTQFGPWTYLILFAIIFIETGVVIMPFLPGDSLLFAAGAVAATSAGIAAGLNHWVFMVLFFIAAVAGDSLNFWIGRTGGYRLVKHPIIGRFIKENHIREAEGFFEKHGAMAIIIGRYMPIVRTFVPFVAGISQFPFVHFLRNTVIAAFSWSFIATGAGYMFGNIPFVKRHFSVIIIGIALVTLLPTIIGVIRSLVINHRTKKIDQSKK</sequence>
<dbReference type="OMA" id="MAANPKY"/>
<evidence type="ECO:0000256" key="6">
    <source>
        <dbReference type="ARBA" id="ARBA00023136"/>
    </source>
</evidence>
<keyword evidence="4 7" id="KW-0812">Transmembrane</keyword>
<keyword evidence="6 7" id="KW-0472">Membrane</keyword>
<dbReference type="GeneID" id="61101819"/>
<dbReference type="Pfam" id="PF09335">
    <property type="entry name" value="VTT_dom"/>
    <property type="match status" value="1"/>
</dbReference>
<name>A0A5A5TX52_LEUCI</name>
<dbReference type="PANTHER" id="PTHR30353">
    <property type="entry name" value="INNER MEMBRANE PROTEIN DEDA-RELATED"/>
    <property type="match status" value="1"/>
</dbReference>
<feature type="transmembrane region" description="Helical" evidence="7">
    <location>
        <begin position="24"/>
        <end position="42"/>
    </location>
</feature>
<protein>
    <submittedName>
        <fullName evidence="9">Cytochrome o ubiquinol oxidase</fullName>
    </submittedName>
</protein>
<keyword evidence="5 7" id="KW-1133">Transmembrane helix</keyword>
<keyword evidence="3 7" id="KW-1003">Cell membrane</keyword>
<evidence type="ECO:0000313" key="9">
    <source>
        <dbReference type="EMBL" id="GDZ83240.1"/>
    </source>
</evidence>
<feature type="transmembrane region" description="Helical" evidence="7">
    <location>
        <begin position="156"/>
        <end position="178"/>
    </location>
</feature>
<evidence type="ECO:0000256" key="1">
    <source>
        <dbReference type="ARBA" id="ARBA00004651"/>
    </source>
</evidence>
<comment type="caution">
    <text evidence="9">The sequence shown here is derived from an EMBL/GenBank/DDBJ whole genome shotgun (WGS) entry which is preliminary data.</text>
</comment>
<dbReference type="PANTHER" id="PTHR30353:SF0">
    <property type="entry name" value="TRANSMEMBRANE PROTEIN"/>
    <property type="match status" value="1"/>
</dbReference>
<evidence type="ECO:0000313" key="10">
    <source>
        <dbReference type="Proteomes" id="UP000323274"/>
    </source>
</evidence>
<dbReference type="AlphaFoldDB" id="A0A5A5TX52"/>
<feature type="transmembrane region" description="Helical" evidence="7">
    <location>
        <begin position="49"/>
        <end position="66"/>
    </location>
</feature>
<evidence type="ECO:0000256" key="5">
    <source>
        <dbReference type="ARBA" id="ARBA00022989"/>
    </source>
</evidence>
<evidence type="ECO:0000256" key="7">
    <source>
        <dbReference type="RuleBase" id="RU367016"/>
    </source>
</evidence>
<feature type="transmembrane region" description="Helical" evidence="7">
    <location>
        <begin position="72"/>
        <end position="91"/>
    </location>
</feature>
<dbReference type="GO" id="GO:0005886">
    <property type="term" value="C:plasma membrane"/>
    <property type="evidence" value="ECO:0007669"/>
    <property type="project" value="UniProtKB-SubCell"/>
</dbReference>
<accession>A0A5A5TX52</accession>
<feature type="domain" description="VTT" evidence="8">
    <location>
        <begin position="45"/>
        <end position="176"/>
    </location>
</feature>
<reference evidence="9 10" key="1">
    <citation type="submission" date="2019-04" db="EMBL/GenBank/DDBJ databases">
        <title>A pseudo-fructophilic Leuconostoc citreum strain F192-5 isolated from peel of satsuma mandarin: the first report for isolation and characterization of strain-dependent fructophilic-like characteristics.</title>
        <authorList>
            <person name="Maeno S."/>
            <person name="Tanizawa Y."/>
            <person name="Kajikawa A."/>
            <person name="Kanesaki Y."/>
            <person name="Kubota E."/>
            <person name="Arita M."/>
            <person name="Leon D."/>
            <person name="Endo A."/>
        </authorList>
    </citation>
    <scope>NUCLEOTIDE SEQUENCE [LARGE SCALE GENOMIC DNA]</scope>
    <source>
        <strain evidence="9 10">F192-5</strain>
    </source>
</reference>
<dbReference type="RefSeq" id="WP_004905315.1">
    <property type="nucleotide sequence ID" value="NZ_BJJW01000002.1"/>
</dbReference>
<dbReference type="EMBL" id="BJJW01000002">
    <property type="protein sequence ID" value="GDZ83240.1"/>
    <property type="molecule type" value="Genomic_DNA"/>
</dbReference>
<proteinExistence type="inferred from homology"/>
<dbReference type="Proteomes" id="UP000323274">
    <property type="component" value="Unassembled WGS sequence"/>
</dbReference>
<organism evidence="9 10">
    <name type="scientific">Leuconostoc citreum</name>
    <dbReference type="NCBI Taxonomy" id="33964"/>
    <lineage>
        <taxon>Bacteria</taxon>
        <taxon>Bacillati</taxon>
        <taxon>Bacillota</taxon>
        <taxon>Bacilli</taxon>
        <taxon>Lactobacillales</taxon>
        <taxon>Lactobacillaceae</taxon>
        <taxon>Leuconostoc</taxon>
    </lineage>
</organism>
<dbReference type="InterPro" id="IPR032818">
    <property type="entry name" value="DedA-like"/>
</dbReference>
<evidence type="ECO:0000256" key="2">
    <source>
        <dbReference type="ARBA" id="ARBA00010792"/>
    </source>
</evidence>